<comment type="similarity">
    <text evidence="2">Belongs to the nematode transthyretin-like family.</text>
</comment>
<dbReference type="GO" id="GO:0005576">
    <property type="term" value="C:extracellular region"/>
    <property type="evidence" value="ECO:0007669"/>
    <property type="project" value="UniProtKB-SubCell"/>
</dbReference>
<reference evidence="6 7" key="1">
    <citation type="submission" date="2013-12" db="EMBL/GenBank/DDBJ databases">
        <title>Draft genome of the parsitic nematode Ancylostoma duodenale.</title>
        <authorList>
            <person name="Mitreva M."/>
        </authorList>
    </citation>
    <scope>NUCLEOTIDE SEQUENCE [LARGE SCALE GENOMIC DNA]</scope>
    <source>
        <strain evidence="6 7">Zhejiang</strain>
    </source>
</reference>
<dbReference type="Pfam" id="PF01060">
    <property type="entry name" value="TTR-52"/>
    <property type="match status" value="1"/>
</dbReference>
<evidence type="ECO:0000256" key="4">
    <source>
        <dbReference type="ARBA" id="ARBA00022729"/>
    </source>
</evidence>
<dbReference type="OrthoDB" id="5833238at2759"/>
<evidence type="ECO:0000256" key="3">
    <source>
        <dbReference type="ARBA" id="ARBA00022525"/>
    </source>
</evidence>
<dbReference type="GO" id="GO:0009986">
    <property type="term" value="C:cell surface"/>
    <property type="evidence" value="ECO:0007669"/>
    <property type="project" value="InterPro"/>
</dbReference>
<protein>
    <recommendedName>
        <fullName evidence="8">Transthyretin-like family protein</fullName>
    </recommendedName>
</protein>
<dbReference type="Proteomes" id="UP000054047">
    <property type="component" value="Unassembled WGS sequence"/>
</dbReference>
<evidence type="ECO:0000313" key="7">
    <source>
        <dbReference type="Proteomes" id="UP000054047"/>
    </source>
</evidence>
<dbReference type="InterPro" id="IPR001534">
    <property type="entry name" value="Transthyretin-like"/>
</dbReference>
<dbReference type="PANTHER" id="PTHR21700:SF30">
    <property type="entry name" value="TRANSTHYRETIN-LIKE FAMILY PROTEIN"/>
    <property type="match status" value="1"/>
</dbReference>
<keyword evidence="3" id="KW-0964">Secreted</keyword>
<dbReference type="AlphaFoldDB" id="A0A0C2G2W2"/>
<feature type="non-terminal residue" evidence="6">
    <location>
        <position position="86"/>
    </location>
</feature>
<dbReference type="PANTHER" id="PTHR21700">
    <property type="entry name" value="TRANSTHYRETIN-LIKE FAMILY PROTEIN-RELATED"/>
    <property type="match status" value="1"/>
</dbReference>
<sequence length="86" mass="10076">MFLSVLLALTFALAANAHSLTVKGVFYCEHDYKLPVYVELMEEDPIQDDRLQWLQTLVHEKFEIKGTEDENIFISPYLRVFHKCRG</sequence>
<accession>A0A0C2G2W2</accession>
<keyword evidence="4 5" id="KW-0732">Signal</keyword>
<evidence type="ECO:0000256" key="5">
    <source>
        <dbReference type="SAM" id="SignalP"/>
    </source>
</evidence>
<keyword evidence="7" id="KW-1185">Reference proteome</keyword>
<evidence type="ECO:0000313" key="6">
    <source>
        <dbReference type="EMBL" id="KIH53239.1"/>
    </source>
</evidence>
<dbReference type="EMBL" id="KN741698">
    <property type="protein sequence ID" value="KIH53239.1"/>
    <property type="molecule type" value="Genomic_DNA"/>
</dbReference>
<dbReference type="Gene3D" id="2.60.40.3330">
    <property type="match status" value="1"/>
</dbReference>
<evidence type="ECO:0000256" key="1">
    <source>
        <dbReference type="ARBA" id="ARBA00004613"/>
    </source>
</evidence>
<comment type="subcellular location">
    <subcellularLocation>
        <location evidence="1">Secreted</location>
    </subcellularLocation>
</comment>
<name>A0A0C2G2W2_9BILA</name>
<gene>
    <name evidence="6" type="ORF">ANCDUO_16639</name>
</gene>
<evidence type="ECO:0000256" key="2">
    <source>
        <dbReference type="ARBA" id="ARBA00010112"/>
    </source>
</evidence>
<proteinExistence type="inferred from homology"/>
<dbReference type="InterPro" id="IPR038479">
    <property type="entry name" value="Transthyretin-like_sf"/>
</dbReference>
<feature type="signal peptide" evidence="5">
    <location>
        <begin position="1"/>
        <end position="17"/>
    </location>
</feature>
<feature type="chain" id="PRO_5002165667" description="Transthyretin-like family protein" evidence="5">
    <location>
        <begin position="18"/>
        <end position="86"/>
    </location>
</feature>
<organism evidence="6 7">
    <name type="scientific">Ancylostoma duodenale</name>
    <dbReference type="NCBI Taxonomy" id="51022"/>
    <lineage>
        <taxon>Eukaryota</taxon>
        <taxon>Metazoa</taxon>
        <taxon>Ecdysozoa</taxon>
        <taxon>Nematoda</taxon>
        <taxon>Chromadorea</taxon>
        <taxon>Rhabditida</taxon>
        <taxon>Rhabditina</taxon>
        <taxon>Rhabditomorpha</taxon>
        <taxon>Strongyloidea</taxon>
        <taxon>Ancylostomatidae</taxon>
        <taxon>Ancylostomatinae</taxon>
        <taxon>Ancylostoma</taxon>
    </lineage>
</organism>
<evidence type="ECO:0008006" key="8">
    <source>
        <dbReference type="Google" id="ProtNLM"/>
    </source>
</evidence>